<dbReference type="EMBL" id="CAOQHR010000008">
    <property type="protein sequence ID" value="CAI6338930.1"/>
    <property type="molecule type" value="Genomic_DNA"/>
</dbReference>
<dbReference type="Proteomes" id="UP001152607">
    <property type="component" value="Unassembled WGS sequence"/>
</dbReference>
<feature type="domain" description="Aminoglycoside phosphotransferase" evidence="1">
    <location>
        <begin position="99"/>
        <end position="280"/>
    </location>
</feature>
<evidence type="ECO:0000259" key="1">
    <source>
        <dbReference type="Pfam" id="PF01636"/>
    </source>
</evidence>
<evidence type="ECO:0000313" key="3">
    <source>
        <dbReference type="Proteomes" id="UP001152607"/>
    </source>
</evidence>
<dbReference type="Gene3D" id="3.90.1200.10">
    <property type="match status" value="1"/>
</dbReference>
<dbReference type="AlphaFoldDB" id="A0A9W4XSE3"/>
<organism evidence="2 3">
    <name type="scientific">Periconia digitata</name>
    <dbReference type="NCBI Taxonomy" id="1303443"/>
    <lineage>
        <taxon>Eukaryota</taxon>
        <taxon>Fungi</taxon>
        <taxon>Dikarya</taxon>
        <taxon>Ascomycota</taxon>
        <taxon>Pezizomycotina</taxon>
        <taxon>Dothideomycetes</taxon>
        <taxon>Pleosporomycetidae</taxon>
        <taxon>Pleosporales</taxon>
        <taxon>Massarineae</taxon>
        <taxon>Periconiaceae</taxon>
        <taxon>Periconia</taxon>
    </lineage>
</organism>
<dbReference type="InterPro" id="IPR011009">
    <property type="entry name" value="Kinase-like_dom_sf"/>
</dbReference>
<keyword evidence="3" id="KW-1185">Reference proteome</keyword>
<dbReference type="SUPFAM" id="SSF56112">
    <property type="entry name" value="Protein kinase-like (PK-like)"/>
    <property type="match status" value="1"/>
</dbReference>
<proteinExistence type="predicted"/>
<evidence type="ECO:0000313" key="2">
    <source>
        <dbReference type="EMBL" id="CAI6338930.1"/>
    </source>
</evidence>
<dbReference type="InterPro" id="IPR051678">
    <property type="entry name" value="AGP_Transferase"/>
</dbReference>
<dbReference type="Pfam" id="PF01636">
    <property type="entry name" value="APH"/>
    <property type="match status" value="1"/>
</dbReference>
<reference evidence="2" key="1">
    <citation type="submission" date="2023-01" db="EMBL/GenBank/DDBJ databases">
        <authorList>
            <person name="Van Ghelder C."/>
            <person name="Rancurel C."/>
        </authorList>
    </citation>
    <scope>NUCLEOTIDE SEQUENCE</scope>
    <source>
        <strain evidence="2">CNCM I-4278</strain>
    </source>
</reference>
<comment type="caution">
    <text evidence="2">The sequence shown here is derived from an EMBL/GenBank/DDBJ whole genome shotgun (WGS) entry which is preliminary data.</text>
</comment>
<dbReference type="InterPro" id="IPR002575">
    <property type="entry name" value="Aminoglycoside_PTrfase"/>
</dbReference>
<dbReference type="PANTHER" id="PTHR21310">
    <property type="entry name" value="AMINOGLYCOSIDE PHOSPHOTRANSFERASE-RELATED-RELATED"/>
    <property type="match status" value="1"/>
</dbReference>
<dbReference type="OrthoDB" id="5210591at2759"/>
<dbReference type="Gene3D" id="3.30.200.150">
    <property type="match status" value="1"/>
</dbReference>
<protein>
    <recommendedName>
        <fullName evidence="1">Aminoglycoside phosphotransferase domain-containing protein</fullName>
    </recommendedName>
</protein>
<sequence>MRLPSVDIFTCREPACLYSTVASNIPLPTSPSTSRVAAPSTLTAMQQLVQDALNTSNLGAQATERVEGQFHHIQLAKLADGDALMIKYPSNHNIRLLRHERQTLEAEYRTTSILREFTQLPVPEIVDYDGHGSVFGSPYLLTARTPGQRLSEALPYTSITEKNSIDRMLGSVVCTLASLTSPRFGPIHEVSGGNGSDSWRETFLGMLEAALQDAEDMLITLPYEFLRQRVGQHRSSLDHITVPRLVAFDICDPENVLVDEDTKQITCLMGLSNSIWGDPLMSDVVANGSDDFCRRYEDSFPCEEDAQVRRSIYAVYRAVVQIVAHHYRPYSGIDELEARRSMTHALNELAHE</sequence>
<name>A0A9W4XSE3_9PLEO</name>
<gene>
    <name evidence="2" type="ORF">PDIGIT_LOCUS12066</name>
</gene>
<dbReference type="PANTHER" id="PTHR21310:SF59">
    <property type="entry name" value="AMINOGLYCOSIDE PHOSPHOTRANSFERASE DOMAIN-CONTAINING PROTEIN"/>
    <property type="match status" value="1"/>
</dbReference>
<accession>A0A9W4XSE3</accession>